<sequence>MHSYCCRGLFLGASWPEVHQSTIGEMLLRSSMVDGHLSGKPVVMNSPDQ</sequence>
<dbReference type="EMBL" id="FN648502">
    <property type="protein sequence ID" value="CBJ32179.1"/>
    <property type="molecule type" value="Genomic_DNA"/>
</dbReference>
<organism evidence="1 2">
    <name type="scientific">Ectocarpus siliculosus</name>
    <name type="common">Brown alga</name>
    <name type="synonym">Conferva siliculosa</name>
    <dbReference type="NCBI Taxonomy" id="2880"/>
    <lineage>
        <taxon>Eukaryota</taxon>
        <taxon>Sar</taxon>
        <taxon>Stramenopiles</taxon>
        <taxon>Ochrophyta</taxon>
        <taxon>PX clade</taxon>
        <taxon>Phaeophyceae</taxon>
        <taxon>Ectocarpales</taxon>
        <taxon>Ectocarpaceae</taxon>
        <taxon>Ectocarpus</taxon>
    </lineage>
</organism>
<keyword evidence="2" id="KW-1185">Reference proteome</keyword>
<dbReference type="EMBL" id="FN649755">
    <property type="protein sequence ID" value="CBJ32179.1"/>
    <property type="molecule type" value="Genomic_DNA"/>
</dbReference>
<name>D7FWU1_ECTSI</name>
<protein>
    <submittedName>
        <fullName evidence="1">Uncharacterized protein</fullName>
    </submittedName>
</protein>
<dbReference type="Proteomes" id="UP000002630">
    <property type="component" value="Linkage Group LG30"/>
</dbReference>
<evidence type="ECO:0000313" key="2">
    <source>
        <dbReference type="Proteomes" id="UP000002630"/>
    </source>
</evidence>
<evidence type="ECO:0000313" key="1">
    <source>
        <dbReference type="EMBL" id="CBJ32179.1"/>
    </source>
</evidence>
<reference evidence="1 2" key="1">
    <citation type="journal article" date="2010" name="Nature">
        <title>The Ectocarpus genome and the independent evolution of multicellularity in brown algae.</title>
        <authorList>
            <person name="Cock J.M."/>
            <person name="Sterck L."/>
            <person name="Rouze P."/>
            <person name="Scornet D."/>
            <person name="Allen A.E."/>
            <person name="Amoutzias G."/>
            <person name="Anthouard V."/>
            <person name="Artiguenave F."/>
            <person name="Aury J.M."/>
            <person name="Badger J.H."/>
            <person name="Beszteri B."/>
            <person name="Billiau K."/>
            <person name="Bonnet E."/>
            <person name="Bothwell J.H."/>
            <person name="Bowler C."/>
            <person name="Boyen C."/>
            <person name="Brownlee C."/>
            <person name="Carrano C.J."/>
            <person name="Charrier B."/>
            <person name="Cho G.Y."/>
            <person name="Coelho S.M."/>
            <person name="Collen J."/>
            <person name="Corre E."/>
            <person name="Da Silva C."/>
            <person name="Delage L."/>
            <person name="Delaroque N."/>
            <person name="Dittami S.M."/>
            <person name="Doulbeau S."/>
            <person name="Elias M."/>
            <person name="Farnham G."/>
            <person name="Gachon C.M."/>
            <person name="Gschloessl B."/>
            <person name="Heesch S."/>
            <person name="Jabbari K."/>
            <person name="Jubin C."/>
            <person name="Kawai H."/>
            <person name="Kimura K."/>
            <person name="Kloareg B."/>
            <person name="Kupper F.C."/>
            <person name="Lang D."/>
            <person name="Le Bail A."/>
            <person name="Leblanc C."/>
            <person name="Lerouge P."/>
            <person name="Lohr M."/>
            <person name="Lopez P.J."/>
            <person name="Martens C."/>
            <person name="Maumus F."/>
            <person name="Michel G."/>
            <person name="Miranda-Saavedra D."/>
            <person name="Morales J."/>
            <person name="Moreau H."/>
            <person name="Motomura T."/>
            <person name="Nagasato C."/>
            <person name="Napoli C.A."/>
            <person name="Nelson D.R."/>
            <person name="Nyvall-Collen P."/>
            <person name="Peters A.F."/>
            <person name="Pommier C."/>
            <person name="Potin P."/>
            <person name="Poulain J."/>
            <person name="Quesneville H."/>
            <person name="Read B."/>
            <person name="Rensing S.A."/>
            <person name="Ritter A."/>
            <person name="Rousvoal S."/>
            <person name="Samanta M."/>
            <person name="Samson G."/>
            <person name="Schroeder D.C."/>
            <person name="Segurens B."/>
            <person name="Strittmatter M."/>
            <person name="Tonon T."/>
            <person name="Tregear J.W."/>
            <person name="Valentin K."/>
            <person name="von Dassow P."/>
            <person name="Yamagishi T."/>
            <person name="Van de Peer Y."/>
            <person name="Wincker P."/>
        </authorList>
    </citation>
    <scope>NUCLEOTIDE SEQUENCE [LARGE SCALE GENOMIC DNA]</scope>
    <source>
        <strain evidence="2">Ec32 / CCAP1310/4</strain>
    </source>
</reference>
<proteinExistence type="predicted"/>
<gene>
    <name evidence="1" type="ORF">Esi_0313_0014</name>
</gene>
<dbReference type="InParanoid" id="D7FWU1"/>
<accession>D7FWU1</accession>
<dbReference type="AlphaFoldDB" id="D7FWU1"/>